<feature type="non-terminal residue" evidence="1">
    <location>
        <position position="1"/>
    </location>
</feature>
<gene>
    <name evidence="1" type="ORF">PCOR1329_LOCUS34030</name>
</gene>
<dbReference type="EMBL" id="CAUYUJ010014188">
    <property type="protein sequence ID" value="CAK0837964.1"/>
    <property type="molecule type" value="Genomic_DNA"/>
</dbReference>
<accession>A0ABN9SZC6</accession>
<sequence length="120" mass="13959">EKDDEATRRRKVRFFQLNKDDLGAELLEQLEAIRKGPNKRAKEQQFIAEAVTVSDDGTLSLTTDKAYFHELHQKYEERKGTKGKVSLPTLQFRARHYNNCTKTFDEAEQKGEFYRTMGNG</sequence>
<organism evidence="1 2">
    <name type="scientific">Prorocentrum cordatum</name>
    <dbReference type="NCBI Taxonomy" id="2364126"/>
    <lineage>
        <taxon>Eukaryota</taxon>
        <taxon>Sar</taxon>
        <taxon>Alveolata</taxon>
        <taxon>Dinophyceae</taxon>
        <taxon>Prorocentrales</taxon>
        <taxon>Prorocentraceae</taxon>
        <taxon>Prorocentrum</taxon>
    </lineage>
</organism>
<feature type="non-terminal residue" evidence="1">
    <location>
        <position position="120"/>
    </location>
</feature>
<name>A0ABN9SZC6_9DINO</name>
<keyword evidence="2" id="KW-1185">Reference proteome</keyword>
<proteinExistence type="predicted"/>
<protein>
    <submittedName>
        <fullName evidence="1">Uncharacterized protein</fullName>
    </submittedName>
</protein>
<reference evidence="1" key="1">
    <citation type="submission" date="2023-10" db="EMBL/GenBank/DDBJ databases">
        <authorList>
            <person name="Chen Y."/>
            <person name="Shah S."/>
            <person name="Dougan E. K."/>
            <person name="Thang M."/>
            <person name="Chan C."/>
        </authorList>
    </citation>
    <scope>NUCLEOTIDE SEQUENCE [LARGE SCALE GENOMIC DNA]</scope>
</reference>
<evidence type="ECO:0000313" key="2">
    <source>
        <dbReference type="Proteomes" id="UP001189429"/>
    </source>
</evidence>
<dbReference type="Proteomes" id="UP001189429">
    <property type="component" value="Unassembled WGS sequence"/>
</dbReference>
<evidence type="ECO:0000313" key="1">
    <source>
        <dbReference type="EMBL" id="CAK0837964.1"/>
    </source>
</evidence>
<comment type="caution">
    <text evidence="1">The sequence shown here is derived from an EMBL/GenBank/DDBJ whole genome shotgun (WGS) entry which is preliminary data.</text>
</comment>